<evidence type="ECO:0000313" key="3">
    <source>
        <dbReference type="Proteomes" id="UP000580250"/>
    </source>
</evidence>
<comment type="caution">
    <text evidence="2">The sequence shown here is derived from an EMBL/GenBank/DDBJ whole genome shotgun (WGS) entry which is preliminary data.</text>
</comment>
<feature type="domain" description="BTB" evidence="1">
    <location>
        <begin position="104"/>
        <end position="172"/>
    </location>
</feature>
<proteinExistence type="predicted"/>
<dbReference type="Pfam" id="PF00651">
    <property type="entry name" value="BTB"/>
    <property type="match status" value="1"/>
</dbReference>
<dbReference type="Proteomes" id="UP000580250">
    <property type="component" value="Unassembled WGS sequence"/>
</dbReference>
<dbReference type="PANTHER" id="PTHR24413">
    <property type="entry name" value="SPECKLE-TYPE POZ PROTEIN"/>
    <property type="match status" value="1"/>
</dbReference>
<dbReference type="Gene3D" id="3.30.710.10">
    <property type="entry name" value="Potassium Channel Kv1.1, Chain A"/>
    <property type="match status" value="1"/>
</dbReference>
<dbReference type="CDD" id="cd18186">
    <property type="entry name" value="BTB_POZ_ZBTB_KLHL-like"/>
    <property type="match status" value="1"/>
</dbReference>
<sequence length="317" mass="36501">MMLETKFFVARISTTFVFKFGTESDKYQVFKSQTTDKSNDNLENGGDYVLVNDSSDALNLDFLLLYCEVEFVPYNIKCENEIGDFSSESSSQRSLNMFKEGILTDCVVEIENELINTHKFILAKNSVVFQKMFEQMGMSEAQDGKIKIVDTSPECFKAMLEYFYSGEIDEKTLEKQSKDLFAIAHKYQVKQLMDVCEDYMISTIAAENFSKLCLFAELYHLSKLKKVDYLYITIADNLKFADCLSPISYPYGTFKNLFKKIMKILVDINILNISTNFNRPVSISFLLINKSSWSVKNGKNLNLLIKILLFVYSNHQL</sequence>
<protein>
    <recommendedName>
        <fullName evidence="1">BTB domain-containing protein</fullName>
    </recommendedName>
</protein>
<organism evidence="2 3">
    <name type="scientific">Meloidogyne enterolobii</name>
    <name type="common">Root-knot nematode worm</name>
    <name type="synonym">Meloidogyne mayaguensis</name>
    <dbReference type="NCBI Taxonomy" id="390850"/>
    <lineage>
        <taxon>Eukaryota</taxon>
        <taxon>Metazoa</taxon>
        <taxon>Ecdysozoa</taxon>
        <taxon>Nematoda</taxon>
        <taxon>Chromadorea</taxon>
        <taxon>Rhabditida</taxon>
        <taxon>Tylenchina</taxon>
        <taxon>Tylenchomorpha</taxon>
        <taxon>Tylenchoidea</taxon>
        <taxon>Meloidogynidae</taxon>
        <taxon>Meloidogyninae</taxon>
        <taxon>Meloidogyne</taxon>
    </lineage>
</organism>
<name>A0A6V7UQ24_MELEN</name>
<accession>A0A6V7UQ24</accession>
<dbReference type="EMBL" id="CAJEWN010000095">
    <property type="protein sequence ID" value="CAD2163050.1"/>
    <property type="molecule type" value="Genomic_DNA"/>
</dbReference>
<dbReference type="AlphaFoldDB" id="A0A6V7UQ24"/>
<reference evidence="2 3" key="1">
    <citation type="submission" date="2020-08" db="EMBL/GenBank/DDBJ databases">
        <authorList>
            <person name="Koutsovoulos G."/>
            <person name="Danchin GJ E."/>
        </authorList>
    </citation>
    <scope>NUCLEOTIDE SEQUENCE [LARGE SCALE GENOMIC DNA]</scope>
</reference>
<dbReference type="InterPro" id="IPR000210">
    <property type="entry name" value="BTB/POZ_dom"/>
</dbReference>
<dbReference type="SMART" id="SM00225">
    <property type="entry name" value="BTB"/>
    <property type="match status" value="1"/>
</dbReference>
<dbReference type="OrthoDB" id="5972746at2759"/>
<gene>
    <name evidence="2" type="ORF">MENT_LOCUS15781</name>
</gene>
<evidence type="ECO:0000259" key="1">
    <source>
        <dbReference type="PROSITE" id="PS50097"/>
    </source>
</evidence>
<dbReference type="PROSITE" id="PS50097">
    <property type="entry name" value="BTB"/>
    <property type="match status" value="1"/>
</dbReference>
<dbReference type="InterPro" id="IPR011333">
    <property type="entry name" value="SKP1/BTB/POZ_sf"/>
</dbReference>
<evidence type="ECO:0000313" key="2">
    <source>
        <dbReference type="EMBL" id="CAD2163050.1"/>
    </source>
</evidence>
<dbReference type="SUPFAM" id="SSF54695">
    <property type="entry name" value="POZ domain"/>
    <property type="match status" value="1"/>
</dbReference>